<organism evidence="1">
    <name type="scientific">Spongospora subterranea</name>
    <dbReference type="NCBI Taxonomy" id="70186"/>
    <lineage>
        <taxon>Eukaryota</taxon>
        <taxon>Sar</taxon>
        <taxon>Rhizaria</taxon>
        <taxon>Endomyxa</taxon>
        <taxon>Phytomyxea</taxon>
        <taxon>Plasmodiophorida</taxon>
        <taxon>Plasmodiophoridae</taxon>
        <taxon>Spongospora</taxon>
    </lineage>
</organism>
<proteinExistence type="predicted"/>
<dbReference type="EMBL" id="HACM01003089">
    <property type="protein sequence ID" value="CRZ03531.1"/>
    <property type="molecule type" value="Transcribed_RNA"/>
</dbReference>
<reference evidence="1" key="1">
    <citation type="submission" date="2015-04" db="EMBL/GenBank/DDBJ databases">
        <title>The genome sequence of the plant pathogenic Rhizarian Plasmodiophora brassicae reveals insights in its biotrophic life cycle and the origin of chitin synthesis.</title>
        <authorList>
            <person name="Schwelm A."/>
            <person name="Fogelqvist J."/>
            <person name="Knaust A."/>
            <person name="Julke S."/>
            <person name="Lilja T."/>
            <person name="Dhandapani V."/>
            <person name="Bonilla-Rosso G."/>
            <person name="Karlsson M."/>
            <person name="Shevchenko A."/>
            <person name="Choi S.R."/>
            <person name="Kim H.G."/>
            <person name="Park J.Y."/>
            <person name="Lim Y.P."/>
            <person name="Ludwig-Muller J."/>
            <person name="Dixelius C."/>
        </authorList>
    </citation>
    <scope>NUCLEOTIDE SEQUENCE</scope>
    <source>
        <tissue evidence="1">Potato root galls</tissue>
    </source>
</reference>
<name>A0A0H5QQ21_9EUKA</name>
<dbReference type="AlphaFoldDB" id="A0A0H5QQ21"/>
<sequence>RHQIKCPTRPHMTAETRFTVDLSPEQNHAANNIFNSYVDFWSHIRFRLGDQKPPFTLDQVENELRDAARNVVRIQSYLDSRDPGYRLRLVGGNARSYLHSLTSLPTDKSQFVRDVCFATFQDGQGQYTESSADEMTEFLEEIDAIKEGILAKLNPSQSSQTCTAIIIRQEQC</sequence>
<evidence type="ECO:0000313" key="1">
    <source>
        <dbReference type="EMBL" id="CRZ03531.1"/>
    </source>
</evidence>
<protein>
    <submittedName>
        <fullName evidence="1">Uncharacterized protein</fullName>
    </submittedName>
</protein>
<feature type="non-terminal residue" evidence="1">
    <location>
        <position position="1"/>
    </location>
</feature>
<accession>A0A0H5QQ21</accession>